<dbReference type="Proteomes" id="UP000439903">
    <property type="component" value="Unassembled WGS sequence"/>
</dbReference>
<organism evidence="2 3">
    <name type="scientific">Gigaspora margarita</name>
    <dbReference type="NCBI Taxonomy" id="4874"/>
    <lineage>
        <taxon>Eukaryota</taxon>
        <taxon>Fungi</taxon>
        <taxon>Fungi incertae sedis</taxon>
        <taxon>Mucoromycota</taxon>
        <taxon>Glomeromycotina</taxon>
        <taxon>Glomeromycetes</taxon>
        <taxon>Diversisporales</taxon>
        <taxon>Gigasporaceae</taxon>
        <taxon>Gigaspora</taxon>
    </lineage>
</organism>
<keyword evidence="3" id="KW-1185">Reference proteome</keyword>
<dbReference type="OrthoDB" id="2305086at2759"/>
<reference evidence="2 3" key="1">
    <citation type="journal article" date="2019" name="Environ. Microbiol.">
        <title>At the nexus of three kingdoms: the genome of the mycorrhizal fungus Gigaspora margarita provides insights into plant, endobacterial and fungal interactions.</title>
        <authorList>
            <person name="Venice F."/>
            <person name="Ghignone S."/>
            <person name="Salvioli di Fossalunga A."/>
            <person name="Amselem J."/>
            <person name="Novero M."/>
            <person name="Xianan X."/>
            <person name="Sedzielewska Toro K."/>
            <person name="Morin E."/>
            <person name="Lipzen A."/>
            <person name="Grigoriev I.V."/>
            <person name="Henrissat B."/>
            <person name="Martin F.M."/>
            <person name="Bonfante P."/>
        </authorList>
    </citation>
    <scope>NUCLEOTIDE SEQUENCE [LARGE SCALE GENOMIC DNA]</scope>
    <source>
        <strain evidence="2 3">BEG34</strain>
    </source>
</reference>
<proteinExistence type="predicted"/>
<accession>A0A8H3X080</accession>
<dbReference type="InterPro" id="IPR008538">
    <property type="entry name" value="Uma2"/>
</dbReference>
<evidence type="ECO:0000313" key="2">
    <source>
        <dbReference type="EMBL" id="KAF0380388.1"/>
    </source>
</evidence>
<dbReference type="Gene3D" id="3.90.1570.10">
    <property type="entry name" value="tt1808, chain A"/>
    <property type="match status" value="1"/>
</dbReference>
<sequence length="113" mass="13047">MVLDGQLYKWFKANEHLATRVWSAQTTFTLPNGDILGPDAALILRDRWDILPSHKREKFPMVAPNFIIEEDVLVDPIMHPPIVRIYKADSDISSVTWKELKNSQTIDSRSSWI</sequence>
<gene>
    <name evidence="2" type="ORF">F8M41_012177</name>
</gene>
<dbReference type="InterPro" id="IPR012296">
    <property type="entry name" value="Nuclease_put_TT1808"/>
</dbReference>
<evidence type="ECO:0000259" key="1">
    <source>
        <dbReference type="Pfam" id="PF05685"/>
    </source>
</evidence>
<dbReference type="GO" id="GO:0006302">
    <property type="term" value="P:double-strand break repair"/>
    <property type="evidence" value="ECO:0007669"/>
    <property type="project" value="UniProtKB-ARBA"/>
</dbReference>
<dbReference type="SUPFAM" id="SSF52980">
    <property type="entry name" value="Restriction endonuclease-like"/>
    <property type="match status" value="1"/>
</dbReference>
<keyword evidence="2" id="KW-0540">Nuclease</keyword>
<comment type="caution">
    <text evidence="2">The sequence shown here is derived from an EMBL/GenBank/DDBJ whole genome shotgun (WGS) entry which is preliminary data.</text>
</comment>
<dbReference type="InterPro" id="IPR011335">
    <property type="entry name" value="Restrct_endonuc-II-like"/>
</dbReference>
<dbReference type="EMBL" id="WTPW01002486">
    <property type="protein sequence ID" value="KAF0380388.1"/>
    <property type="molecule type" value="Genomic_DNA"/>
</dbReference>
<name>A0A8H3X080_GIGMA</name>
<keyword evidence="2" id="KW-0255">Endonuclease</keyword>
<evidence type="ECO:0000313" key="3">
    <source>
        <dbReference type="Proteomes" id="UP000439903"/>
    </source>
</evidence>
<keyword evidence="2" id="KW-0378">Hydrolase</keyword>
<protein>
    <submittedName>
        <fullName evidence="2">Uma2 family endonuclease</fullName>
    </submittedName>
</protein>
<feature type="domain" description="Putative restriction endonuclease" evidence="1">
    <location>
        <begin position="5"/>
        <end position="69"/>
    </location>
</feature>
<dbReference type="Pfam" id="PF05685">
    <property type="entry name" value="Uma2"/>
    <property type="match status" value="1"/>
</dbReference>
<dbReference type="GO" id="GO:0004519">
    <property type="term" value="F:endonuclease activity"/>
    <property type="evidence" value="ECO:0007669"/>
    <property type="project" value="UniProtKB-KW"/>
</dbReference>
<dbReference type="AlphaFoldDB" id="A0A8H3X080"/>